<sequence length="314" mass="36262">MEGFFVIALIIIIIFIVKLIGKQGKSRNRQLKNESIPSQVDIQLIGSTEMVQSLETALSNTYVENVKNRLLSEHPNWADHEVDWMFFELKRYFLMNGLLKSVPMFSEKVDIIWHEMLMFTREYQTFSNEFYGETLHHRPNLDSKPIPEERAFFDWVYVSLFDIHDNSRAIWGSFFKNPIKLTVLEDFQHLSNEKLLMKYFRNNDQWLEVKEQLIYKMKNEIKHAQRMKLGQMKPKTNSDINSFPFHALLSAAVFYSMYETESYQEEMGLLMPKEFKEQQGSGSSCSGFACSASSDSDGDSGGSSCSSCSGGCSS</sequence>
<protein>
    <recommendedName>
        <fullName evidence="5">TIGR04222 domain-containing membrane protein</fullName>
    </recommendedName>
</protein>
<dbReference type="Proteomes" id="UP000678228">
    <property type="component" value="Unassembled WGS sequence"/>
</dbReference>
<reference evidence="3" key="1">
    <citation type="submission" date="2021-03" db="EMBL/GenBank/DDBJ databases">
        <title>Bacillus suaedae sp. nov., isolated from Suaeda aralocaspica.</title>
        <authorList>
            <person name="Lei R.F.R."/>
        </authorList>
    </citation>
    <scope>NUCLEOTIDE SEQUENCE</scope>
    <source>
        <strain evidence="3">YZJH907-2</strain>
    </source>
</reference>
<feature type="transmembrane region" description="Helical" evidence="2">
    <location>
        <begin position="6"/>
        <end position="21"/>
    </location>
</feature>
<evidence type="ECO:0008006" key="5">
    <source>
        <dbReference type="Google" id="ProtNLM"/>
    </source>
</evidence>
<dbReference type="RefSeq" id="WP_210596156.1">
    <property type="nucleotide sequence ID" value="NZ_JAGKSQ010000002.1"/>
</dbReference>
<name>A0A941APV7_9BACI</name>
<keyword evidence="2" id="KW-1133">Transmembrane helix</keyword>
<dbReference type="EMBL" id="JAGKSQ010000002">
    <property type="protein sequence ID" value="MBP3950518.1"/>
    <property type="molecule type" value="Genomic_DNA"/>
</dbReference>
<keyword evidence="2" id="KW-0472">Membrane</keyword>
<proteinExistence type="predicted"/>
<evidence type="ECO:0000256" key="2">
    <source>
        <dbReference type="SAM" id="Phobius"/>
    </source>
</evidence>
<feature type="compositionally biased region" description="Low complexity" evidence="1">
    <location>
        <begin position="280"/>
        <end position="295"/>
    </location>
</feature>
<evidence type="ECO:0000313" key="4">
    <source>
        <dbReference type="Proteomes" id="UP000678228"/>
    </source>
</evidence>
<comment type="caution">
    <text evidence="3">The sequence shown here is derived from an EMBL/GenBank/DDBJ whole genome shotgun (WGS) entry which is preliminary data.</text>
</comment>
<evidence type="ECO:0000313" key="3">
    <source>
        <dbReference type="EMBL" id="MBP3950518.1"/>
    </source>
</evidence>
<organism evidence="3 4">
    <name type="scientific">Halalkalibacter suaedae</name>
    <dbReference type="NCBI Taxonomy" id="2822140"/>
    <lineage>
        <taxon>Bacteria</taxon>
        <taxon>Bacillati</taxon>
        <taxon>Bacillota</taxon>
        <taxon>Bacilli</taxon>
        <taxon>Bacillales</taxon>
        <taxon>Bacillaceae</taxon>
        <taxon>Halalkalibacter</taxon>
    </lineage>
</organism>
<dbReference type="AlphaFoldDB" id="A0A941APV7"/>
<evidence type="ECO:0000256" key="1">
    <source>
        <dbReference type="SAM" id="MobiDB-lite"/>
    </source>
</evidence>
<keyword evidence="2" id="KW-0812">Transmembrane</keyword>
<feature type="compositionally biased region" description="Low complexity" evidence="1">
    <location>
        <begin position="302"/>
        <end position="314"/>
    </location>
</feature>
<keyword evidence="4" id="KW-1185">Reference proteome</keyword>
<accession>A0A941APV7</accession>
<feature type="region of interest" description="Disordered" evidence="1">
    <location>
        <begin position="277"/>
        <end position="314"/>
    </location>
</feature>
<gene>
    <name evidence="3" type="ORF">J7W16_05180</name>
</gene>